<accession>A0A395LND6</accession>
<evidence type="ECO:0000313" key="7">
    <source>
        <dbReference type="Proteomes" id="UP000254101"/>
    </source>
</evidence>
<feature type="transmembrane region" description="Helical" evidence="5">
    <location>
        <begin position="108"/>
        <end position="129"/>
    </location>
</feature>
<comment type="caution">
    <text evidence="6">The sequence shown here is derived from an EMBL/GenBank/DDBJ whole genome shotgun (WGS) entry which is preliminary data.</text>
</comment>
<organism evidence="6 7">
    <name type="scientific">Alteriqipengyuania lutimaris</name>
    <dbReference type="NCBI Taxonomy" id="1538146"/>
    <lineage>
        <taxon>Bacteria</taxon>
        <taxon>Pseudomonadati</taxon>
        <taxon>Pseudomonadota</taxon>
        <taxon>Alphaproteobacteria</taxon>
        <taxon>Sphingomonadales</taxon>
        <taxon>Erythrobacteraceae</taxon>
        <taxon>Alteriqipengyuania</taxon>
    </lineage>
</organism>
<dbReference type="RefSeq" id="WP_115493411.1">
    <property type="nucleotide sequence ID" value="NZ_JACHWW010000002.1"/>
</dbReference>
<dbReference type="EMBL" id="QRBB01000002">
    <property type="protein sequence ID" value="RDS76150.1"/>
    <property type="molecule type" value="Genomic_DNA"/>
</dbReference>
<keyword evidence="3 5" id="KW-1133">Transmembrane helix</keyword>
<evidence type="ECO:0000256" key="5">
    <source>
        <dbReference type="SAM" id="Phobius"/>
    </source>
</evidence>
<feature type="transmembrane region" description="Helical" evidence="5">
    <location>
        <begin position="78"/>
        <end position="96"/>
    </location>
</feature>
<dbReference type="PANTHER" id="PTHR35814:SF1">
    <property type="entry name" value="GLUTATHIONE S-TRANSFERASE-RELATED"/>
    <property type="match status" value="1"/>
</dbReference>
<dbReference type="InterPro" id="IPR001129">
    <property type="entry name" value="Membr-assoc_MAPEG"/>
</dbReference>
<evidence type="ECO:0000313" key="6">
    <source>
        <dbReference type="EMBL" id="RDS76150.1"/>
    </source>
</evidence>
<dbReference type="PANTHER" id="PTHR35814">
    <property type="match status" value="1"/>
</dbReference>
<dbReference type="OrthoDB" id="7619858at2"/>
<keyword evidence="2 5" id="KW-0812">Transmembrane</keyword>
<dbReference type="Proteomes" id="UP000254101">
    <property type="component" value="Unassembled WGS sequence"/>
</dbReference>
<dbReference type="AlphaFoldDB" id="A0A395LND6"/>
<keyword evidence="7" id="KW-1185">Reference proteome</keyword>
<comment type="subcellular location">
    <subcellularLocation>
        <location evidence="1">Membrane</location>
    </subcellularLocation>
</comment>
<dbReference type="Gene3D" id="1.20.120.550">
    <property type="entry name" value="Membrane associated eicosanoid/glutathione metabolism-like domain"/>
    <property type="match status" value="1"/>
</dbReference>
<evidence type="ECO:0000256" key="3">
    <source>
        <dbReference type="ARBA" id="ARBA00022989"/>
    </source>
</evidence>
<dbReference type="Pfam" id="PF01124">
    <property type="entry name" value="MAPEG"/>
    <property type="match status" value="1"/>
</dbReference>
<keyword evidence="4 5" id="KW-0472">Membrane</keyword>
<evidence type="ECO:0000256" key="4">
    <source>
        <dbReference type="ARBA" id="ARBA00023136"/>
    </source>
</evidence>
<gene>
    <name evidence="6" type="ORF">DL238_15480</name>
</gene>
<feature type="transmembrane region" description="Helical" evidence="5">
    <location>
        <begin position="53"/>
        <end position="72"/>
    </location>
</feature>
<evidence type="ECO:0000256" key="1">
    <source>
        <dbReference type="ARBA" id="ARBA00004370"/>
    </source>
</evidence>
<sequence>MEFVLPVSLTSAGMFGLLALWLAVRAGRARLKARVGHGDGGDALLARRMRAQINFVETAPFVLALIIVIDLAGRGSGWLAPVAVVFVIGRVLHGFGMDAEKGGWPRQAGIAITMLTLLGLSVVAVLVGLRVL</sequence>
<dbReference type="SUPFAM" id="SSF161084">
    <property type="entry name" value="MAPEG domain-like"/>
    <property type="match status" value="1"/>
</dbReference>
<protein>
    <submittedName>
        <fullName evidence="6">MAPEG family protein</fullName>
    </submittedName>
</protein>
<dbReference type="InterPro" id="IPR023352">
    <property type="entry name" value="MAPEG-like_dom_sf"/>
</dbReference>
<feature type="transmembrane region" description="Helical" evidence="5">
    <location>
        <begin position="6"/>
        <end position="24"/>
    </location>
</feature>
<dbReference type="GO" id="GO:0016020">
    <property type="term" value="C:membrane"/>
    <property type="evidence" value="ECO:0007669"/>
    <property type="project" value="UniProtKB-SubCell"/>
</dbReference>
<reference evidence="6 7" key="1">
    <citation type="submission" date="2018-07" db="EMBL/GenBank/DDBJ databases">
        <title>Erythrobacter nanhaiensis sp. nov., a novel member of the genus Erythrobacter isolated from the South China Sea.</title>
        <authorList>
            <person name="Chen X."/>
            <person name="Liu J."/>
        </authorList>
    </citation>
    <scope>NUCLEOTIDE SEQUENCE [LARGE SCALE GENOMIC DNA]</scope>
    <source>
        <strain evidence="6 7">S-5</strain>
    </source>
</reference>
<proteinExistence type="predicted"/>
<evidence type="ECO:0000256" key="2">
    <source>
        <dbReference type="ARBA" id="ARBA00022692"/>
    </source>
</evidence>
<name>A0A395LND6_9SPHN</name>